<protein>
    <submittedName>
        <fullName evidence="2">DUF1016 family protein</fullName>
    </submittedName>
</protein>
<dbReference type="InterPro" id="IPR053148">
    <property type="entry name" value="PD-DEXK-like_domain"/>
</dbReference>
<reference evidence="2" key="1">
    <citation type="journal article" date="2019" name="PLoS Negl. Trop. Dis.">
        <title>Revisiting the worldwide diversity of Leptospira species in the environment.</title>
        <authorList>
            <person name="Vincent A.T."/>
            <person name="Schiettekatte O."/>
            <person name="Bourhy P."/>
            <person name="Veyrier F.J."/>
            <person name="Picardeau M."/>
        </authorList>
    </citation>
    <scope>NUCLEOTIDE SEQUENCE [LARGE SCALE GENOMIC DNA]</scope>
    <source>
        <strain evidence="2">201800265</strain>
    </source>
</reference>
<dbReference type="Pfam" id="PF17761">
    <property type="entry name" value="DUF1016_N"/>
    <property type="match status" value="1"/>
</dbReference>
<dbReference type="PANTHER" id="PTHR30547">
    <property type="entry name" value="UNCHARACTERIZED PROTEIN YHCG-RELATED"/>
    <property type="match status" value="1"/>
</dbReference>
<comment type="caution">
    <text evidence="2">The sequence shown here is derived from an EMBL/GenBank/DDBJ whole genome shotgun (WGS) entry which is preliminary data.</text>
</comment>
<dbReference type="Proteomes" id="UP000297871">
    <property type="component" value="Unassembled WGS sequence"/>
</dbReference>
<keyword evidence="3" id="KW-1185">Reference proteome</keyword>
<dbReference type="Gene3D" id="2.40.50.90">
    <property type="match status" value="1"/>
</dbReference>
<sequence>MKHMKKSVGLPPKSYQSLLTDVARIYEDFQSSANSDWNKSSLLGNWKIGQRIVEVEQGSRERAGYGDRILKQLSQDLNRRFGKGFSDRNLRYMRRFYQFYKLSMINPELSWTHYRVLLLVEDPKKRRILETEAIRKGWSHRDLLLKAQAYVKRSSSSSSLFDSDLAMENEIVLLKRPILQLYTYRVAQNFSSNMERSVPYLDLGFDVKVEQLLGGSSEFSVGSIVSVKKVKRRYSFEKISGNKSLFTFKAFLEKVIDGDTLSVNIDLGFHVFIRQRLRLRALDAPELGTKKGIACKKFVESQLRDCPFILIKTYGSDKYDRYLVDVIYLKKEETISIVVKNGLFLNNELLEKGFAVPI</sequence>
<name>A0A4R9J9M7_9LEPT</name>
<accession>A0A4R9J9M7</accession>
<dbReference type="EMBL" id="RQFY01000004">
    <property type="protein sequence ID" value="TGL35567.1"/>
    <property type="molecule type" value="Genomic_DNA"/>
</dbReference>
<evidence type="ECO:0000259" key="1">
    <source>
        <dbReference type="Pfam" id="PF17761"/>
    </source>
</evidence>
<feature type="domain" description="YhcG N-terminal" evidence="1">
    <location>
        <begin position="23"/>
        <end position="145"/>
    </location>
</feature>
<organism evidence="2 3">
    <name type="scientific">Leptospira koniambonensis</name>
    <dbReference type="NCBI Taxonomy" id="2484950"/>
    <lineage>
        <taxon>Bacteria</taxon>
        <taxon>Pseudomonadati</taxon>
        <taxon>Spirochaetota</taxon>
        <taxon>Spirochaetia</taxon>
        <taxon>Leptospirales</taxon>
        <taxon>Leptospiraceae</taxon>
        <taxon>Leptospira</taxon>
    </lineage>
</organism>
<evidence type="ECO:0000313" key="3">
    <source>
        <dbReference type="Proteomes" id="UP000297871"/>
    </source>
</evidence>
<evidence type="ECO:0000313" key="2">
    <source>
        <dbReference type="EMBL" id="TGL35567.1"/>
    </source>
</evidence>
<proteinExistence type="predicted"/>
<dbReference type="InterPro" id="IPR041527">
    <property type="entry name" value="YhcG_N"/>
</dbReference>
<dbReference type="PANTHER" id="PTHR30547:SF5">
    <property type="entry name" value="NUCLEASE YHCG-RELATED"/>
    <property type="match status" value="1"/>
</dbReference>
<dbReference type="InterPro" id="IPR035437">
    <property type="entry name" value="SNase_OB-fold_sf"/>
</dbReference>
<dbReference type="OrthoDB" id="9801263at2"/>
<gene>
    <name evidence="2" type="ORF">EHQ52_12835</name>
</gene>
<dbReference type="AlphaFoldDB" id="A0A4R9J9M7"/>
<dbReference type="SUPFAM" id="SSF50199">
    <property type="entry name" value="Staphylococcal nuclease"/>
    <property type="match status" value="1"/>
</dbReference>